<accession>A0ABR3JF80</accession>
<organism evidence="1 2">
    <name type="scientific">Hohenbuehelia grisea</name>
    <dbReference type="NCBI Taxonomy" id="104357"/>
    <lineage>
        <taxon>Eukaryota</taxon>
        <taxon>Fungi</taxon>
        <taxon>Dikarya</taxon>
        <taxon>Basidiomycota</taxon>
        <taxon>Agaricomycotina</taxon>
        <taxon>Agaricomycetes</taxon>
        <taxon>Agaricomycetidae</taxon>
        <taxon>Agaricales</taxon>
        <taxon>Pleurotineae</taxon>
        <taxon>Pleurotaceae</taxon>
        <taxon>Hohenbuehelia</taxon>
    </lineage>
</organism>
<gene>
    <name evidence="1" type="ORF">HGRIS_003379</name>
</gene>
<keyword evidence="2" id="KW-1185">Reference proteome</keyword>
<proteinExistence type="predicted"/>
<comment type="caution">
    <text evidence="1">The sequence shown here is derived from an EMBL/GenBank/DDBJ whole genome shotgun (WGS) entry which is preliminary data.</text>
</comment>
<sequence length="213" mass="24387">MASNPQSRQPHPPNNSTITVSGTILLVYEPFWKDYPWTDIHLALTPDVLHQIHQGVFAKLLHWCQQAMTKKEMDLRIQKLPPTYGVRHFSKGLSGLVQVTGPERKQMAKILLACLIGKLPRKAILASRHLLDFIHLAQYQTHDEDTLGYLGEALKGIHANKDIFIELGCRSNFNFPKLHSLVHYIPLIRLFGTTDNYNTEMFERLHIDFAKQG</sequence>
<dbReference type="EMBL" id="JASNQZ010000007">
    <property type="protein sequence ID" value="KAL0954395.1"/>
    <property type="molecule type" value="Genomic_DNA"/>
</dbReference>
<dbReference type="InterPro" id="IPR041078">
    <property type="entry name" value="Plavaka"/>
</dbReference>
<dbReference type="Proteomes" id="UP001556367">
    <property type="component" value="Unassembled WGS sequence"/>
</dbReference>
<evidence type="ECO:0000313" key="2">
    <source>
        <dbReference type="Proteomes" id="UP001556367"/>
    </source>
</evidence>
<name>A0ABR3JF80_9AGAR</name>
<dbReference type="Pfam" id="PF18759">
    <property type="entry name" value="Plavaka"/>
    <property type="match status" value="1"/>
</dbReference>
<reference evidence="2" key="1">
    <citation type="submission" date="2024-06" db="EMBL/GenBank/DDBJ databases">
        <title>Multi-omics analyses provide insights into the biosynthesis of the anticancer antibiotic pleurotin in Hohenbuehelia grisea.</title>
        <authorList>
            <person name="Weaver J.A."/>
            <person name="Alberti F."/>
        </authorList>
    </citation>
    <scope>NUCLEOTIDE SEQUENCE [LARGE SCALE GENOMIC DNA]</scope>
    <source>
        <strain evidence="2">T-177</strain>
    </source>
</reference>
<evidence type="ECO:0000313" key="1">
    <source>
        <dbReference type="EMBL" id="KAL0954395.1"/>
    </source>
</evidence>
<protein>
    <submittedName>
        <fullName evidence="1">Uncharacterized protein</fullName>
    </submittedName>
</protein>